<dbReference type="InterPro" id="IPR025668">
    <property type="entry name" value="Tnp_DDE_dom"/>
</dbReference>
<organism evidence="2 3">
    <name type="scientific">Pedobacter cryophilus</name>
    <dbReference type="NCBI Taxonomy" id="2571271"/>
    <lineage>
        <taxon>Bacteria</taxon>
        <taxon>Pseudomonadati</taxon>
        <taxon>Bacteroidota</taxon>
        <taxon>Sphingobacteriia</taxon>
        <taxon>Sphingobacteriales</taxon>
        <taxon>Sphingobacteriaceae</taxon>
        <taxon>Pedobacter</taxon>
    </lineage>
</organism>
<evidence type="ECO:0000259" key="1">
    <source>
        <dbReference type="Pfam" id="PF13612"/>
    </source>
</evidence>
<evidence type="ECO:0000313" key="2">
    <source>
        <dbReference type="EMBL" id="TKB95716.1"/>
    </source>
</evidence>
<evidence type="ECO:0000313" key="3">
    <source>
        <dbReference type="Proteomes" id="UP000308181"/>
    </source>
</evidence>
<gene>
    <name evidence="2" type="ORF">FA046_15600</name>
</gene>
<protein>
    <recommendedName>
        <fullName evidence="1">Transposase DDE domain-containing protein</fullName>
    </recommendedName>
</protein>
<dbReference type="OrthoDB" id="706456at2"/>
<reference evidence="2 3" key="1">
    <citation type="submission" date="2019-04" db="EMBL/GenBank/DDBJ databases">
        <title>Pedobacter sp. AR-3-17 sp. nov., isolated from Arctic soil.</title>
        <authorList>
            <person name="Dahal R.H."/>
            <person name="Kim D.-U."/>
        </authorList>
    </citation>
    <scope>NUCLEOTIDE SEQUENCE [LARGE SCALE GENOMIC DNA]</scope>
    <source>
        <strain evidence="2 3">AR-3-17</strain>
    </source>
</reference>
<dbReference type="Pfam" id="PF13612">
    <property type="entry name" value="DDE_Tnp_1_3"/>
    <property type="match status" value="1"/>
</dbReference>
<name>A0A4U1BWZ2_9SPHI</name>
<dbReference type="Proteomes" id="UP000308181">
    <property type="component" value="Unassembled WGS sequence"/>
</dbReference>
<accession>A0A4U1BWZ2</accession>
<dbReference type="AlphaFoldDB" id="A0A4U1BWZ2"/>
<proteinExistence type="predicted"/>
<feature type="domain" description="Transposase DDE" evidence="1">
    <location>
        <begin position="1"/>
        <end position="28"/>
    </location>
</feature>
<sequence length="32" mass="3856">MLRKRFVIDTVNNKIKTSYQVEHSRHCSFGNF</sequence>
<dbReference type="EMBL" id="SWBP01000007">
    <property type="protein sequence ID" value="TKB95716.1"/>
    <property type="molecule type" value="Genomic_DNA"/>
</dbReference>
<keyword evidence="3" id="KW-1185">Reference proteome</keyword>
<comment type="caution">
    <text evidence="2">The sequence shown here is derived from an EMBL/GenBank/DDBJ whole genome shotgun (WGS) entry which is preliminary data.</text>
</comment>